<evidence type="ECO:0008006" key="4">
    <source>
        <dbReference type="Google" id="ProtNLM"/>
    </source>
</evidence>
<dbReference type="Proteomes" id="UP000640052">
    <property type="component" value="Unassembled WGS sequence"/>
</dbReference>
<name>A0A919QJJ8_9ACTN</name>
<accession>A0A919QJJ8</accession>
<dbReference type="RefSeq" id="WP_204045620.1">
    <property type="nucleotide sequence ID" value="NZ_BOOA01000105.1"/>
</dbReference>
<proteinExistence type="predicted"/>
<keyword evidence="1" id="KW-0732">Signal</keyword>
<organism evidence="2 3">
    <name type="scientific">Acrocarpospora phusangensis</name>
    <dbReference type="NCBI Taxonomy" id="1070424"/>
    <lineage>
        <taxon>Bacteria</taxon>
        <taxon>Bacillati</taxon>
        <taxon>Actinomycetota</taxon>
        <taxon>Actinomycetes</taxon>
        <taxon>Streptosporangiales</taxon>
        <taxon>Streptosporangiaceae</taxon>
        <taxon>Acrocarpospora</taxon>
    </lineage>
</organism>
<dbReference type="PROSITE" id="PS51257">
    <property type="entry name" value="PROKAR_LIPOPROTEIN"/>
    <property type="match status" value="1"/>
</dbReference>
<feature type="chain" id="PRO_5038489873" description="Lipoprotein" evidence="1">
    <location>
        <begin position="28"/>
        <end position="161"/>
    </location>
</feature>
<keyword evidence="3" id="KW-1185">Reference proteome</keyword>
<comment type="caution">
    <text evidence="2">The sequence shown here is derived from an EMBL/GenBank/DDBJ whole genome shotgun (WGS) entry which is preliminary data.</text>
</comment>
<protein>
    <recommendedName>
        <fullName evidence="4">Lipoprotein</fullName>
    </recommendedName>
</protein>
<sequence length="161" mass="17214">MTNHVLRSGLVVSAFVLAGLLSAGCAAGSTVLGAQPACARAMKPSAAATPAVDSDEWTTDQLGREVREGDVVEARFTAPGQKDVYRLVVGSTPLAVRNWAGENIRIRWAEVGDGVEGDQDFATYDDLGEGFEVQLESGCHWFEITRTDDTTGSYSFGVEKR</sequence>
<feature type="signal peptide" evidence="1">
    <location>
        <begin position="1"/>
        <end position="27"/>
    </location>
</feature>
<dbReference type="EMBL" id="BOOA01000105">
    <property type="protein sequence ID" value="GIH29001.1"/>
    <property type="molecule type" value="Genomic_DNA"/>
</dbReference>
<gene>
    <name evidence="2" type="ORF">Aph01nite_73110</name>
</gene>
<evidence type="ECO:0000313" key="2">
    <source>
        <dbReference type="EMBL" id="GIH29001.1"/>
    </source>
</evidence>
<evidence type="ECO:0000256" key="1">
    <source>
        <dbReference type="SAM" id="SignalP"/>
    </source>
</evidence>
<dbReference type="AlphaFoldDB" id="A0A919QJJ8"/>
<evidence type="ECO:0000313" key="3">
    <source>
        <dbReference type="Proteomes" id="UP000640052"/>
    </source>
</evidence>
<reference evidence="2" key="1">
    <citation type="submission" date="2021-01" db="EMBL/GenBank/DDBJ databases">
        <title>Whole genome shotgun sequence of Acrocarpospora phusangensis NBRC 108782.</title>
        <authorList>
            <person name="Komaki H."/>
            <person name="Tamura T."/>
        </authorList>
    </citation>
    <scope>NUCLEOTIDE SEQUENCE</scope>
    <source>
        <strain evidence="2">NBRC 108782</strain>
    </source>
</reference>